<proteinExistence type="predicted"/>
<organism evidence="3 4">
    <name type="scientific">Propionibacterium cyclohexanicum</name>
    <dbReference type="NCBI Taxonomy" id="64702"/>
    <lineage>
        <taxon>Bacteria</taxon>
        <taxon>Bacillati</taxon>
        <taxon>Actinomycetota</taxon>
        <taxon>Actinomycetes</taxon>
        <taxon>Propionibacteriales</taxon>
        <taxon>Propionibacteriaceae</taxon>
        <taxon>Propionibacterium</taxon>
    </lineage>
</organism>
<protein>
    <submittedName>
        <fullName evidence="3">Beta-glucoside operon transcriptional antiterminator</fullName>
    </submittedName>
</protein>
<name>A0A1H9S0K6_9ACTN</name>
<dbReference type="SMART" id="SM01061">
    <property type="entry name" value="CAT_RBD"/>
    <property type="match status" value="1"/>
</dbReference>
<dbReference type="InterPro" id="IPR036634">
    <property type="entry name" value="PRD_sf"/>
</dbReference>
<dbReference type="Proteomes" id="UP000198815">
    <property type="component" value="Unassembled WGS sequence"/>
</dbReference>
<dbReference type="EMBL" id="FOGZ01000010">
    <property type="protein sequence ID" value="SER78155.1"/>
    <property type="molecule type" value="Genomic_DNA"/>
</dbReference>
<dbReference type="SUPFAM" id="SSF50151">
    <property type="entry name" value="SacY-like RNA-binding domain"/>
    <property type="match status" value="1"/>
</dbReference>
<evidence type="ECO:0000313" key="4">
    <source>
        <dbReference type="Proteomes" id="UP000198815"/>
    </source>
</evidence>
<reference evidence="3 4" key="1">
    <citation type="submission" date="2016-10" db="EMBL/GenBank/DDBJ databases">
        <authorList>
            <person name="de Groot N.N."/>
        </authorList>
    </citation>
    <scope>NUCLEOTIDE SEQUENCE [LARGE SCALE GENOMIC DNA]</scope>
    <source>
        <strain evidence="3 4">DSM 16859</strain>
    </source>
</reference>
<dbReference type="InterPro" id="IPR004341">
    <property type="entry name" value="CAT_RNA-bd_dom"/>
</dbReference>
<dbReference type="GO" id="GO:0003723">
    <property type="term" value="F:RNA binding"/>
    <property type="evidence" value="ECO:0007669"/>
    <property type="project" value="InterPro"/>
</dbReference>
<dbReference type="AlphaFoldDB" id="A0A1H9S0K6"/>
<dbReference type="PANTHER" id="PTHR30185:SF15">
    <property type="entry name" value="CRYPTIC BETA-GLUCOSIDE BGL OPERON ANTITERMINATOR"/>
    <property type="match status" value="1"/>
</dbReference>
<feature type="domain" description="PRD" evidence="2">
    <location>
        <begin position="165"/>
        <end position="275"/>
    </location>
</feature>
<dbReference type="Gene3D" id="1.10.1790.10">
    <property type="entry name" value="PRD domain"/>
    <property type="match status" value="2"/>
</dbReference>
<dbReference type="InterPro" id="IPR011608">
    <property type="entry name" value="PRD"/>
</dbReference>
<dbReference type="SUPFAM" id="SSF63520">
    <property type="entry name" value="PTS-regulatory domain, PRD"/>
    <property type="match status" value="2"/>
</dbReference>
<dbReference type="Pfam" id="PF03123">
    <property type="entry name" value="CAT_RBD"/>
    <property type="match status" value="1"/>
</dbReference>
<dbReference type="InterPro" id="IPR050661">
    <property type="entry name" value="BglG_antiterminators"/>
</dbReference>
<dbReference type="Pfam" id="PF00874">
    <property type="entry name" value="PRD"/>
    <property type="match status" value="2"/>
</dbReference>
<keyword evidence="4" id="KW-1185">Reference proteome</keyword>
<dbReference type="Gene3D" id="2.30.24.10">
    <property type="entry name" value="CAT RNA-binding domain"/>
    <property type="match status" value="1"/>
</dbReference>
<evidence type="ECO:0000313" key="3">
    <source>
        <dbReference type="EMBL" id="SER78155.1"/>
    </source>
</evidence>
<dbReference type="PROSITE" id="PS51372">
    <property type="entry name" value="PRD_2"/>
    <property type="match status" value="2"/>
</dbReference>
<dbReference type="STRING" id="64702.SAMN05443377_11069"/>
<keyword evidence="1" id="KW-0677">Repeat</keyword>
<dbReference type="GO" id="GO:0006355">
    <property type="term" value="P:regulation of DNA-templated transcription"/>
    <property type="evidence" value="ECO:0007669"/>
    <property type="project" value="InterPro"/>
</dbReference>
<gene>
    <name evidence="3" type="ORF">SAMN05443377_11069</name>
</gene>
<dbReference type="PANTHER" id="PTHR30185">
    <property type="entry name" value="CRYPTIC BETA-GLUCOSIDE BGL OPERON ANTITERMINATOR"/>
    <property type="match status" value="1"/>
</dbReference>
<dbReference type="InterPro" id="IPR036650">
    <property type="entry name" value="CAT_RNA-bd_dom_sf"/>
</dbReference>
<evidence type="ECO:0000256" key="1">
    <source>
        <dbReference type="ARBA" id="ARBA00022737"/>
    </source>
</evidence>
<feature type="domain" description="PRD" evidence="2">
    <location>
        <begin position="60"/>
        <end position="164"/>
    </location>
</feature>
<evidence type="ECO:0000259" key="2">
    <source>
        <dbReference type="PROSITE" id="PS51372"/>
    </source>
</evidence>
<accession>A0A1H9S0K6</accession>
<sequence>MLNNNVVVTVDENGTERVLMGRGLGFNLQPDGSIDTGKVEKTFVLDQGTEGDRIRELFADVPYQLVRSVIGAVELAERSLGRSLGRHLVFALLDHVSFLLERLDKAISVPSAPMPALRVLYPDEYAVACKMVERVSGDLGRQLPQGEEIFFTMHLLNATRDEPDADAAQILRGVQHVVSVVEAELGVTLDADSPDYARFVLHVQFLLRRLVDRSMLTGTESSLYEVSRRSYPTAFRIAENIKAYVGEATGSELTDEEVLYLTMHVERLSRTLSSPA</sequence>